<evidence type="ECO:0008006" key="10">
    <source>
        <dbReference type="Google" id="ProtNLM"/>
    </source>
</evidence>
<comment type="similarity">
    <text evidence="4">Belongs to the TBCB family.</text>
</comment>
<sequence>MAALMGDDLDDLENLDEDLGRQRRFQGANAGTQKLDDIRGTVSKGKGREEKENSSPDMMGAADKVKAMGINNHEMRGVQDWVTARDDENWTLLPEGVVCINVTHSNLNQKMLELRFDLHQTIGEVKARLHLHHGTPSQSQRLTLRDGGVDIAQLDDDSKMLGFYSVTSGMFIHVTDVDPHSISKGGALENVNLVERYRMDEETYDKRKGTVREWIREQRAKDPDWKPPQMPGAQMANAKTKALPCTAADAAHIVVGSRCEVQPGGRRGCVKFCGALEGKEGVWVGVELDDPLGKNDGSAGTVRYFTCAENHGTFAKPTNVQCGDFPNELDDSDDDEM</sequence>
<feature type="domain" description="Ubiquitin-like" evidence="6">
    <location>
        <begin position="100"/>
        <end position="174"/>
    </location>
</feature>
<dbReference type="EMBL" id="CAKKNE010000004">
    <property type="protein sequence ID" value="CAH0373814.1"/>
    <property type="molecule type" value="Genomic_DNA"/>
</dbReference>
<dbReference type="GO" id="GO:0043014">
    <property type="term" value="F:alpha-tubulin binding"/>
    <property type="evidence" value="ECO:0007669"/>
    <property type="project" value="InterPro"/>
</dbReference>
<dbReference type="InterPro" id="IPR045172">
    <property type="entry name" value="TBCB_Ubl"/>
</dbReference>
<dbReference type="Pfam" id="PF01302">
    <property type="entry name" value="CAP_GLY"/>
    <property type="match status" value="1"/>
</dbReference>
<dbReference type="GO" id="GO:0007023">
    <property type="term" value="P:post-chaperonin tubulin folding pathway"/>
    <property type="evidence" value="ECO:0007669"/>
    <property type="project" value="InterPro"/>
</dbReference>
<feature type="region of interest" description="Disordered" evidence="5">
    <location>
        <begin position="20"/>
        <end position="59"/>
    </location>
</feature>
<comment type="subcellular location">
    <subcellularLocation>
        <location evidence="1">Cytoplasm</location>
    </subcellularLocation>
</comment>
<dbReference type="GO" id="GO:0005634">
    <property type="term" value="C:nucleus"/>
    <property type="evidence" value="ECO:0007669"/>
    <property type="project" value="TreeGrafter"/>
</dbReference>
<dbReference type="PANTHER" id="PTHR18916:SF85">
    <property type="entry name" value="TUBULIN-FOLDING COFACTOR B"/>
    <property type="match status" value="1"/>
</dbReference>
<dbReference type="GO" id="GO:0007021">
    <property type="term" value="P:tubulin complex assembly"/>
    <property type="evidence" value="ECO:0007669"/>
    <property type="project" value="InterPro"/>
</dbReference>
<evidence type="ECO:0000259" key="7">
    <source>
        <dbReference type="PROSITE" id="PS50245"/>
    </source>
</evidence>
<dbReference type="PROSITE" id="PS50053">
    <property type="entry name" value="UBIQUITIN_2"/>
    <property type="match status" value="1"/>
</dbReference>
<evidence type="ECO:0000259" key="6">
    <source>
        <dbReference type="PROSITE" id="PS50053"/>
    </source>
</evidence>
<dbReference type="GO" id="GO:0051010">
    <property type="term" value="F:microtubule plus-end binding"/>
    <property type="evidence" value="ECO:0007669"/>
    <property type="project" value="TreeGrafter"/>
</dbReference>
<proteinExistence type="inferred from homology"/>
<dbReference type="SMART" id="SM01052">
    <property type="entry name" value="CAP_GLY"/>
    <property type="match status" value="1"/>
</dbReference>
<dbReference type="InterPro" id="IPR036859">
    <property type="entry name" value="CAP-Gly_dom_sf"/>
</dbReference>
<dbReference type="InterPro" id="IPR029071">
    <property type="entry name" value="Ubiquitin-like_domsf"/>
</dbReference>
<dbReference type="GO" id="GO:0031122">
    <property type="term" value="P:cytoplasmic microtubule organization"/>
    <property type="evidence" value="ECO:0007669"/>
    <property type="project" value="TreeGrafter"/>
</dbReference>
<dbReference type="Pfam" id="PF14560">
    <property type="entry name" value="Ubiquitin_2"/>
    <property type="match status" value="1"/>
</dbReference>
<dbReference type="GO" id="GO:0005737">
    <property type="term" value="C:cytoplasm"/>
    <property type="evidence" value="ECO:0007669"/>
    <property type="project" value="UniProtKB-SubCell"/>
</dbReference>
<reference evidence="8" key="1">
    <citation type="submission" date="2021-11" db="EMBL/GenBank/DDBJ databases">
        <authorList>
            <consortium name="Genoscope - CEA"/>
            <person name="William W."/>
        </authorList>
    </citation>
    <scope>NUCLEOTIDE SEQUENCE</scope>
</reference>
<dbReference type="CDD" id="cd01789">
    <property type="entry name" value="Ubl_TBCB"/>
    <property type="match status" value="1"/>
</dbReference>
<gene>
    <name evidence="8" type="ORF">PECAL_4P10540</name>
</gene>
<organism evidence="8 9">
    <name type="scientific">Pelagomonas calceolata</name>
    <dbReference type="NCBI Taxonomy" id="35677"/>
    <lineage>
        <taxon>Eukaryota</taxon>
        <taxon>Sar</taxon>
        <taxon>Stramenopiles</taxon>
        <taxon>Ochrophyta</taxon>
        <taxon>Pelagophyceae</taxon>
        <taxon>Pelagomonadales</taxon>
        <taxon>Pelagomonadaceae</taxon>
        <taxon>Pelagomonas</taxon>
    </lineage>
</organism>
<keyword evidence="2" id="KW-0963">Cytoplasm</keyword>
<evidence type="ECO:0000256" key="1">
    <source>
        <dbReference type="ARBA" id="ARBA00004496"/>
    </source>
</evidence>
<dbReference type="InterPro" id="IPR000626">
    <property type="entry name" value="Ubiquitin-like_dom"/>
</dbReference>
<dbReference type="Gene3D" id="3.10.20.90">
    <property type="entry name" value="Phosphatidylinositol 3-kinase Catalytic Subunit, Chain A, domain 1"/>
    <property type="match status" value="1"/>
</dbReference>
<dbReference type="OrthoDB" id="2130750at2759"/>
<evidence type="ECO:0000313" key="8">
    <source>
        <dbReference type="EMBL" id="CAH0373814.1"/>
    </source>
</evidence>
<name>A0A8J2SV38_9STRA</name>
<feature type="domain" description="CAP-Gly" evidence="7">
    <location>
        <begin position="274"/>
        <end position="316"/>
    </location>
</feature>
<accession>A0A8J2SV38</accession>
<comment type="caution">
    <text evidence="8">The sequence shown here is derived from an EMBL/GenBank/DDBJ whole genome shotgun (WGS) entry which is preliminary data.</text>
</comment>
<dbReference type="PROSITE" id="PS50245">
    <property type="entry name" value="CAP_GLY_2"/>
    <property type="match status" value="1"/>
</dbReference>
<evidence type="ECO:0000256" key="4">
    <source>
        <dbReference type="ARBA" id="ARBA00025779"/>
    </source>
</evidence>
<dbReference type="InterPro" id="IPR000938">
    <property type="entry name" value="CAP-Gly_domain"/>
</dbReference>
<evidence type="ECO:0000313" key="9">
    <source>
        <dbReference type="Proteomes" id="UP000789595"/>
    </source>
</evidence>
<dbReference type="SUPFAM" id="SSF54236">
    <property type="entry name" value="Ubiquitin-like"/>
    <property type="match status" value="1"/>
</dbReference>
<protein>
    <recommendedName>
        <fullName evidence="10">CAP-Gly domain-containing protein</fullName>
    </recommendedName>
</protein>
<dbReference type="Gene3D" id="2.30.30.190">
    <property type="entry name" value="CAP Gly-rich-like domain"/>
    <property type="match status" value="1"/>
</dbReference>
<dbReference type="GO" id="GO:0035371">
    <property type="term" value="C:microtubule plus-end"/>
    <property type="evidence" value="ECO:0007669"/>
    <property type="project" value="TreeGrafter"/>
</dbReference>
<keyword evidence="9" id="KW-1185">Reference proteome</keyword>
<evidence type="ECO:0000256" key="2">
    <source>
        <dbReference type="ARBA" id="ARBA00022490"/>
    </source>
</evidence>
<dbReference type="AlphaFoldDB" id="A0A8J2SV38"/>
<dbReference type="SUPFAM" id="SSF74924">
    <property type="entry name" value="Cap-Gly domain"/>
    <property type="match status" value="1"/>
</dbReference>
<dbReference type="Proteomes" id="UP000789595">
    <property type="component" value="Unassembled WGS sequence"/>
</dbReference>
<dbReference type="SMART" id="SM00213">
    <property type="entry name" value="UBQ"/>
    <property type="match status" value="1"/>
</dbReference>
<evidence type="ECO:0000256" key="3">
    <source>
        <dbReference type="ARBA" id="ARBA00023186"/>
    </source>
</evidence>
<evidence type="ECO:0000256" key="5">
    <source>
        <dbReference type="SAM" id="MobiDB-lite"/>
    </source>
</evidence>
<dbReference type="PANTHER" id="PTHR18916">
    <property type="entry name" value="DYNACTIN 1-RELATED MICROTUBULE-BINDING"/>
    <property type="match status" value="1"/>
</dbReference>
<keyword evidence="3" id="KW-0143">Chaperone</keyword>